<dbReference type="EC" id="1.1.1.81" evidence="4"/>
<sequence length="308" mass="34231">MTLLYKADPERGKLWAQHFAQKAPEIPFRLWPDVGDPAAVRYLAAWQPPDDPVRTLPNLEVIFSVGAGIDQFDLSRVPPHIAVVRMIEPGIVEGMVEYVTQAVLTIHRDLFDYALQQRQRVWREMPVRAASTRRVGVLGLGMLGTAVLERLRLFGFPCAGWSRSAHRIEGVECFAGVQALDVFLARCDVLVCLLPLTDATRGLLDKRLFGRLPKGASFINVGRGAQVNQQDLLEALDSGQLQNAILDVTDPEPLPDSHPFWTHPRVRVTPHIASATRPEGAVEVVLENIRRRNGGLAMVGEVDRSRGY</sequence>
<evidence type="ECO:0000259" key="3">
    <source>
        <dbReference type="Pfam" id="PF02826"/>
    </source>
</evidence>
<dbReference type="InterPro" id="IPR036291">
    <property type="entry name" value="NAD(P)-bd_dom_sf"/>
</dbReference>
<proteinExistence type="predicted"/>
<evidence type="ECO:0000256" key="2">
    <source>
        <dbReference type="ARBA" id="ARBA00023027"/>
    </source>
</evidence>
<organism evidence="4 5">
    <name type="scientific">Paraburkholderia caribensis MBA4</name>
    <dbReference type="NCBI Taxonomy" id="1323664"/>
    <lineage>
        <taxon>Bacteria</taxon>
        <taxon>Pseudomonadati</taxon>
        <taxon>Pseudomonadota</taxon>
        <taxon>Betaproteobacteria</taxon>
        <taxon>Burkholderiales</taxon>
        <taxon>Burkholderiaceae</taxon>
        <taxon>Paraburkholderia</taxon>
    </lineage>
</organism>
<dbReference type="RefSeq" id="WP_035995583.1">
    <property type="nucleotide sequence ID" value="NZ_CP012748.1"/>
</dbReference>
<dbReference type="Gene3D" id="3.40.50.720">
    <property type="entry name" value="NAD(P)-binding Rossmann-like Domain"/>
    <property type="match status" value="2"/>
</dbReference>
<gene>
    <name evidence="4" type="ORF">K788_0006271</name>
</gene>
<evidence type="ECO:0000313" key="4">
    <source>
        <dbReference type="EMBL" id="ALL69653.1"/>
    </source>
</evidence>
<dbReference type="Pfam" id="PF02826">
    <property type="entry name" value="2-Hacid_dh_C"/>
    <property type="match status" value="1"/>
</dbReference>
<dbReference type="GO" id="GO:0030267">
    <property type="term" value="F:glyoxylate reductase (NADPH) activity"/>
    <property type="evidence" value="ECO:0007669"/>
    <property type="project" value="UniProtKB-EC"/>
</dbReference>
<keyword evidence="2" id="KW-0520">NAD</keyword>
<dbReference type="SUPFAM" id="SSF51735">
    <property type="entry name" value="NAD(P)-binding Rossmann-fold domains"/>
    <property type="match status" value="1"/>
</dbReference>
<dbReference type="GO" id="GO:0016618">
    <property type="term" value="F:hydroxypyruvate reductase [NAD(P)H] activity"/>
    <property type="evidence" value="ECO:0007669"/>
    <property type="project" value="UniProtKB-EC"/>
</dbReference>
<evidence type="ECO:0000256" key="1">
    <source>
        <dbReference type="ARBA" id="ARBA00023002"/>
    </source>
</evidence>
<keyword evidence="1 4" id="KW-0560">Oxidoreductase</keyword>
<dbReference type="AlphaFoldDB" id="A0A0N7JVM8"/>
<dbReference type="CDD" id="cd12164">
    <property type="entry name" value="GDH_like_2"/>
    <property type="match status" value="1"/>
</dbReference>
<feature type="domain" description="D-isomer specific 2-hydroxyacid dehydrogenase NAD-binding" evidence="3">
    <location>
        <begin position="102"/>
        <end position="273"/>
    </location>
</feature>
<protein>
    <submittedName>
        <fullName evidence="4">D-3-phosphoglycerate dehydrogenase</fullName>
        <ecNumber evidence="4">1.1.1.79</ecNumber>
        <ecNumber evidence="4">1.1.1.81</ecNumber>
    </submittedName>
</protein>
<accession>A0A0N7JVM8</accession>
<dbReference type="GO" id="GO:0051287">
    <property type="term" value="F:NAD binding"/>
    <property type="evidence" value="ECO:0007669"/>
    <property type="project" value="InterPro"/>
</dbReference>
<geneLocation type="plasmid" evidence="5"/>
<keyword evidence="4" id="KW-0614">Plasmid</keyword>
<dbReference type="PANTHER" id="PTHR43333:SF1">
    <property type="entry name" value="D-ISOMER SPECIFIC 2-HYDROXYACID DEHYDROGENASE NAD-BINDING DOMAIN-CONTAINING PROTEIN"/>
    <property type="match status" value="1"/>
</dbReference>
<dbReference type="SUPFAM" id="SSF52283">
    <property type="entry name" value="Formate/glycerate dehydrogenase catalytic domain-like"/>
    <property type="match status" value="1"/>
</dbReference>
<dbReference type="KEGG" id="bcai:K788_0006271"/>
<reference evidence="4 5" key="1">
    <citation type="journal article" date="2014" name="Genome Announc.">
        <title>Draft Genome Sequence of the Haloacid-Degrading Burkholderia caribensis Strain MBA4.</title>
        <authorList>
            <person name="Pan Y."/>
            <person name="Kong K.F."/>
            <person name="Tsang J.S."/>
        </authorList>
    </citation>
    <scope>NUCLEOTIDE SEQUENCE [LARGE SCALE GENOMIC DNA]</scope>
    <source>
        <strain evidence="4 5">MBA4</strain>
        <plasmid evidence="5">Plasmid</plasmid>
    </source>
</reference>
<name>A0A0N7JVM8_9BURK</name>
<dbReference type="PANTHER" id="PTHR43333">
    <property type="entry name" value="2-HACID_DH_C DOMAIN-CONTAINING PROTEIN"/>
    <property type="match status" value="1"/>
</dbReference>
<dbReference type="EC" id="1.1.1.79" evidence="4"/>
<dbReference type="GeneID" id="69973202"/>
<evidence type="ECO:0000313" key="5">
    <source>
        <dbReference type="Proteomes" id="UP000019146"/>
    </source>
</evidence>
<dbReference type="InterPro" id="IPR006140">
    <property type="entry name" value="D-isomer_DH_NAD-bd"/>
</dbReference>
<dbReference type="EMBL" id="CP012748">
    <property type="protein sequence ID" value="ALL69653.1"/>
    <property type="molecule type" value="Genomic_DNA"/>
</dbReference>
<dbReference type="Proteomes" id="UP000019146">
    <property type="component" value="Plasmid unnamed"/>
</dbReference>